<sequence>MTAIRIQYMRAENIQYGLVVVGSIRYENGVIENLKTRIPKPPSLPIMGKALPIETTFNLPLPLPSWQPGSGFGSRSIDLGGLEVCRVSTFKRVWAAYEGGPGNLGATFFEPMAIPQGFFMLGGYCQPNNRPLNGWVLVAKDGAALAKPTDYNLVWSSESLKMKQDSHGHFWLPVPPDGYIAVGLVVTASPEKPSVDSIRCVLSDFTEPSQAETSIWVSPNNATESLKVSSSRPQSRGTRALGVSVGTYIAEVNSSVNPLRCLKNNSSSYTSYMPSRSQIDALIRTYSPLFYFHPKEKYLPSSVRWFFSNGALLYKKGNESNPVPIEPTGSNLPQDGSNDGLYWLDLPVTKVGKGKVKKGDLQSSEGYLHVKPMYGGTFTDIAIWLFYPFNGPSRAKLWVVNVPLGRIGEHVGDWEHVTLRVNNFDGGLYKVFFSQHSGGTWVDASELEYQACGGGESNRFVAYSSLNGHATYSKPGLVLQGSRKIGIRNDTAKSCLTVDMAASFSLVAIDYAAAGGSVAPPPWLNYMRKWGPKITYNIAEKVEKVGNVLPRKLKSAFHGLVKSLPSELFGEEGPTGPKVKTNWSGDEASC</sequence>
<evidence type="ECO:0000256" key="1">
    <source>
        <dbReference type="SAM" id="MobiDB-lite"/>
    </source>
</evidence>
<keyword evidence="3" id="KW-1185">Reference proteome</keyword>
<dbReference type="InterPro" id="IPR009291">
    <property type="entry name" value="Vps62"/>
</dbReference>
<dbReference type="EMBL" id="JAXIOK010000005">
    <property type="protein sequence ID" value="KAK4769769.1"/>
    <property type="molecule type" value="Genomic_DNA"/>
</dbReference>
<dbReference type="PANTHER" id="PTHR48152">
    <property type="entry name" value="F1C9.34 PROTEIN"/>
    <property type="match status" value="1"/>
</dbReference>
<name>A0AAN7KRK9_9MYRT</name>
<protein>
    <recommendedName>
        <fullName evidence="4">Vacuolar protein sorting-associated protein 62</fullName>
    </recommendedName>
</protein>
<proteinExistence type="predicted"/>
<dbReference type="Pfam" id="PF06101">
    <property type="entry name" value="Vps62"/>
    <property type="match status" value="1"/>
</dbReference>
<dbReference type="Proteomes" id="UP001345219">
    <property type="component" value="Chromosome 24"/>
</dbReference>
<dbReference type="PANTHER" id="PTHR48152:SF3">
    <property type="entry name" value="DUF946 FAMILY PROTEIN (DUF946)"/>
    <property type="match status" value="1"/>
</dbReference>
<evidence type="ECO:0000313" key="2">
    <source>
        <dbReference type="EMBL" id="KAK4769769.1"/>
    </source>
</evidence>
<dbReference type="AlphaFoldDB" id="A0AAN7KRK9"/>
<gene>
    <name evidence="2" type="ORF">SAY87_030301</name>
</gene>
<accession>A0AAN7KRK9</accession>
<organism evidence="2 3">
    <name type="scientific">Trapa incisa</name>
    <dbReference type="NCBI Taxonomy" id="236973"/>
    <lineage>
        <taxon>Eukaryota</taxon>
        <taxon>Viridiplantae</taxon>
        <taxon>Streptophyta</taxon>
        <taxon>Embryophyta</taxon>
        <taxon>Tracheophyta</taxon>
        <taxon>Spermatophyta</taxon>
        <taxon>Magnoliopsida</taxon>
        <taxon>eudicotyledons</taxon>
        <taxon>Gunneridae</taxon>
        <taxon>Pentapetalae</taxon>
        <taxon>rosids</taxon>
        <taxon>malvids</taxon>
        <taxon>Myrtales</taxon>
        <taxon>Lythraceae</taxon>
        <taxon>Trapa</taxon>
    </lineage>
</organism>
<comment type="caution">
    <text evidence="2">The sequence shown here is derived from an EMBL/GenBank/DDBJ whole genome shotgun (WGS) entry which is preliminary data.</text>
</comment>
<feature type="region of interest" description="Disordered" evidence="1">
    <location>
        <begin position="569"/>
        <end position="590"/>
    </location>
</feature>
<reference evidence="2 3" key="1">
    <citation type="journal article" date="2023" name="Hortic Res">
        <title>Pangenome of water caltrop reveals structural variations and asymmetric subgenome divergence after allopolyploidization.</title>
        <authorList>
            <person name="Zhang X."/>
            <person name="Chen Y."/>
            <person name="Wang L."/>
            <person name="Yuan Y."/>
            <person name="Fang M."/>
            <person name="Shi L."/>
            <person name="Lu R."/>
            <person name="Comes H.P."/>
            <person name="Ma Y."/>
            <person name="Chen Y."/>
            <person name="Huang G."/>
            <person name="Zhou Y."/>
            <person name="Zheng Z."/>
            <person name="Qiu Y."/>
        </authorList>
    </citation>
    <scope>NUCLEOTIDE SEQUENCE [LARGE SCALE GENOMIC DNA]</scope>
    <source>
        <tissue evidence="2">Roots</tissue>
    </source>
</reference>
<evidence type="ECO:0000313" key="3">
    <source>
        <dbReference type="Proteomes" id="UP001345219"/>
    </source>
</evidence>
<evidence type="ECO:0008006" key="4">
    <source>
        <dbReference type="Google" id="ProtNLM"/>
    </source>
</evidence>